<comment type="subcellular location">
    <subcellularLocation>
        <location evidence="1">Membrane</location>
        <topology evidence="1">Multi-pass membrane protein</topology>
    </subcellularLocation>
</comment>
<feature type="transmembrane region" description="Helical" evidence="5">
    <location>
        <begin position="372"/>
        <end position="393"/>
    </location>
</feature>
<dbReference type="GO" id="GO:0005783">
    <property type="term" value="C:endoplasmic reticulum"/>
    <property type="evidence" value="ECO:0007669"/>
    <property type="project" value="TreeGrafter"/>
</dbReference>
<feature type="transmembrane region" description="Helical" evidence="5">
    <location>
        <begin position="49"/>
        <end position="69"/>
    </location>
</feature>
<protein>
    <recommendedName>
        <fullName evidence="8">PIN-like protein</fullName>
    </recommendedName>
</protein>
<keyword evidence="3 5" id="KW-1133">Transmembrane helix</keyword>
<organism evidence="6 7">
    <name type="scientific">Hermanssonia centrifuga</name>
    <dbReference type="NCBI Taxonomy" id="98765"/>
    <lineage>
        <taxon>Eukaryota</taxon>
        <taxon>Fungi</taxon>
        <taxon>Dikarya</taxon>
        <taxon>Basidiomycota</taxon>
        <taxon>Agaricomycotina</taxon>
        <taxon>Agaricomycetes</taxon>
        <taxon>Polyporales</taxon>
        <taxon>Meruliaceae</taxon>
        <taxon>Hermanssonia</taxon>
    </lineage>
</organism>
<dbReference type="GO" id="GO:0016020">
    <property type="term" value="C:membrane"/>
    <property type="evidence" value="ECO:0007669"/>
    <property type="project" value="UniProtKB-SubCell"/>
</dbReference>
<dbReference type="Proteomes" id="UP000186601">
    <property type="component" value="Unassembled WGS sequence"/>
</dbReference>
<dbReference type="AlphaFoldDB" id="A0A2R6NPB3"/>
<dbReference type="Pfam" id="PF03547">
    <property type="entry name" value="Mem_trans"/>
    <property type="match status" value="1"/>
</dbReference>
<comment type="caution">
    <text evidence="6">The sequence shown here is derived from an EMBL/GenBank/DDBJ whole genome shotgun (WGS) entry which is preliminary data.</text>
</comment>
<gene>
    <name evidence="6" type="ORF">PHLCEN_2v9972</name>
</gene>
<proteinExistence type="predicted"/>
<feature type="transmembrane region" description="Helical" evidence="5">
    <location>
        <begin position="341"/>
        <end position="360"/>
    </location>
</feature>
<dbReference type="PANTHER" id="PTHR31794">
    <property type="entry name" value="AUXIN EFFLUX TRANSPORTER FAMILY PROTEIN (EUROFUNG)"/>
    <property type="match status" value="1"/>
</dbReference>
<evidence type="ECO:0000256" key="2">
    <source>
        <dbReference type="ARBA" id="ARBA00022692"/>
    </source>
</evidence>
<evidence type="ECO:0008006" key="8">
    <source>
        <dbReference type="Google" id="ProtNLM"/>
    </source>
</evidence>
<dbReference type="STRING" id="98765.A0A2R6NPB3"/>
<keyword evidence="4 5" id="KW-0472">Membrane</keyword>
<dbReference type="InterPro" id="IPR004776">
    <property type="entry name" value="Mem_transp_PIN-like"/>
</dbReference>
<feature type="transmembrane region" description="Helical" evidence="5">
    <location>
        <begin position="12"/>
        <end position="37"/>
    </location>
</feature>
<evidence type="ECO:0000256" key="5">
    <source>
        <dbReference type="SAM" id="Phobius"/>
    </source>
</evidence>
<dbReference type="PANTHER" id="PTHR31794:SF4">
    <property type="entry name" value="AUXIN EFFLUX TRANSPORTER FAMILY PROTEIN (EUROFUNG)"/>
    <property type="match status" value="1"/>
</dbReference>
<evidence type="ECO:0000256" key="3">
    <source>
        <dbReference type="ARBA" id="ARBA00022989"/>
    </source>
</evidence>
<dbReference type="EMBL" id="MLYV02001007">
    <property type="protein sequence ID" value="PSR74277.1"/>
    <property type="molecule type" value="Genomic_DNA"/>
</dbReference>
<dbReference type="GO" id="GO:0055085">
    <property type="term" value="P:transmembrane transport"/>
    <property type="evidence" value="ECO:0007669"/>
    <property type="project" value="InterPro"/>
</dbReference>
<evidence type="ECO:0000256" key="1">
    <source>
        <dbReference type="ARBA" id="ARBA00004141"/>
    </source>
</evidence>
<accession>A0A2R6NPB3</accession>
<reference evidence="6 7" key="1">
    <citation type="submission" date="2018-02" db="EMBL/GenBank/DDBJ databases">
        <title>Genome sequence of the basidiomycete white-rot fungus Phlebia centrifuga.</title>
        <authorList>
            <person name="Granchi Z."/>
            <person name="Peng M."/>
            <person name="de Vries R.P."/>
            <person name="Hilden K."/>
            <person name="Makela M.R."/>
            <person name="Grigoriev I."/>
            <person name="Riley R."/>
        </authorList>
    </citation>
    <scope>NUCLEOTIDE SEQUENCE [LARGE SCALE GENOMIC DNA]</scope>
    <source>
        <strain evidence="6 7">FBCC195</strain>
    </source>
</reference>
<sequence>MSDSYSSFGATFLGALEGAISLLLTLLTGYCVARVGLIDHKTVTRVSKLCTQLFLPCLIVVQMGPHLTVSNLGKMWILPLWGLVSTIVAHLLGWLGKAFFKTRWWVIVAAGRPNTSALPLLLLQSLESTGVLDSLSADGESVKDTLSRAKSLILLNVVVQQTLTFQFAPAILKRDSKADGKSKGVEADVEGGDRLAEPVKRRGGNLNPVVQDSEHVGLLQDHNGRSYGTAEDGDDYPEALGLVADEPNVHWPKRLAILEKPVKATLSKMSPPLIGAMVALFIGLIPPLNHIFYDKDSPIHTSVTQSAENLGGLFVALQMFLVGSELALIPRARPGVIPTAYALLIRFIVMPGISLVFVWTTAGRGWYADDTLVWFLLVLIPAGPSAMLLASVAELVGIDEGPIAGYLTISCKASRHRKFLVLIPNWTPFHYAK</sequence>
<evidence type="ECO:0000313" key="6">
    <source>
        <dbReference type="EMBL" id="PSR74277.1"/>
    </source>
</evidence>
<name>A0A2R6NPB3_9APHY</name>
<evidence type="ECO:0000313" key="7">
    <source>
        <dbReference type="Proteomes" id="UP000186601"/>
    </source>
</evidence>
<keyword evidence="2 5" id="KW-0812">Transmembrane</keyword>
<feature type="transmembrane region" description="Helical" evidence="5">
    <location>
        <begin position="312"/>
        <end position="329"/>
    </location>
</feature>
<feature type="transmembrane region" description="Helical" evidence="5">
    <location>
        <begin position="75"/>
        <end position="95"/>
    </location>
</feature>
<evidence type="ECO:0000256" key="4">
    <source>
        <dbReference type="ARBA" id="ARBA00023136"/>
    </source>
</evidence>
<dbReference type="OrthoDB" id="191139at2759"/>
<feature type="transmembrane region" description="Helical" evidence="5">
    <location>
        <begin position="273"/>
        <end position="292"/>
    </location>
</feature>
<keyword evidence="7" id="KW-1185">Reference proteome</keyword>